<proteinExistence type="predicted"/>
<evidence type="ECO:0000313" key="2">
    <source>
        <dbReference type="EMBL" id="BDR52543.1"/>
    </source>
</evidence>
<dbReference type="EMBL" id="AP026798">
    <property type="protein sequence ID" value="BDR52543.1"/>
    <property type="molecule type" value="Genomic_DNA"/>
</dbReference>
<reference evidence="2 3" key="1">
    <citation type="journal article" date="2023" name="Microbiol. Spectr.">
        <title>Symbiosis of Carpenter Bees with Uncharacterized Lactic Acid Bacteria Showing NAD Auxotrophy.</title>
        <authorList>
            <person name="Kawasaki S."/>
            <person name="Ozawa K."/>
            <person name="Mori T."/>
            <person name="Yamamoto A."/>
            <person name="Ito M."/>
            <person name="Ohkuma M."/>
            <person name="Sakamoto M."/>
            <person name="Matsutani M."/>
        </authorList>
    </citation>
    <scope>NUCLEOTIDE SEQUENCE [LARGE SCALE GENOMIC DNA]</scope>
    <source>
        <strain evidence="2 3">Kim37-2</strain>
    </source>
</reference>
<sequence>MHVNSLHLLSDESSRGVNLPKAHNPAEKMALNVEVQDATGKPWPNEVVVSVKLGDPGAESSTFSCKLRYAVEFSEPPQEHSPGPLKAIWPFVRADLLGQMNKYDISVNGSLPFNMGEE</sequence>
<keyword evidence="3" id="KW-1185">Reference proteome</keyword>
<evidence type="ECO:0000256" key="1">
    <source>
        <dbReference type="SAM" id="MobiDB-lite"/>
    </source>
</evidence>
<dbReference type="Proteomes" id="UP001321766">
    <property type="component" value="Chromosome"/>
</dbReference>
<organism evidence="2 3">
    <name type="scientific">Bombiscardovia nodaiensis</name>
    <dbReference type="NCBI Taxonomy" id="2932181"/>
    <lineage>
        <taxon>Bacteria</taxon>
        <taxon>Bacillati</taxon>
        <taxon>Actinomycetota</taxon>
        <taxon>Actinomycetes</taxon>
        <taxon>Bifidobacteriales</taxon>
        <taxon>Bifidobacteriaceae</taxon>
        <taxon>Bombiscardovia</taxon>
    </lineage>
</organism>
<feature type="region of interest" description="Disordered" evidence="1">
    <location>
        <begin position="1"/>
        <end position="21"/>
    </location>
</feature>
<evidence type="ECO:0000313" key="3">
    <source>
        <dbReference type="Proteomes" id="UP001321766"/>
    </source>
</evidence>
<protein>
    <submittedName>
        <fullName evidence="2">Uncharacterized protein</fullName>
    </submittedName>
</protein>
<accession>A0ABN6SAP5</accession>
<name>A0ABN6SAP5_9BIFI</name>
<gene>
    <name evidence="2" type="ORF">KIM372_04500</name>
</gene>